<name>A0A4T0WXJ6_9ASCO</name>
<dbReference type="EMBL" id="SELW01000612">
    <property type="protein sequence ID" value="TID18177.1"/>
    <property type="molecule type" value="Genomic_DNA"/>
</dbReference>
<sequence>MTITKIEKPLETVYNTSITCDSCVKSITESIMKNDGVEKVECDVPNQTVSVIANIAPSKIIESIQETGRDAIIRGVGTPNSAAVCILEDFANQLNSKNEREVYGLARIVKTKENESFVDLTLTGMKPKGSYFASIRSSGDLSNGALSTGPSLYTLPEIKCDDTGKCTQFTSIPFGIDQLIGRSMTVSNNIKDVFLDSMVGVIARSAGAWENDKYVCSCTGKNIWQERSDAKHRGIEH</sequence>
<proteinExistence type="inferred from homology"/>
<gene>
    <name evidence="6" type="ORF">CANINC_003918</name>
</gene>
<evidence type="ECO:0000313" key="7">
    <source>
        <dbReference type="Proteomes" id="UP000307173"/>
    </source>
</evidence>
<evidence type="ECO:0000256" key="1">
    <source>
        <dbReference type="ARBA" id="ARBA00001973"/>
    </source>
</evidence>
<dbReference type="GO" id="GO:0006801">
    <property type="term" value="P:superoxide metabolic process"/>
    <property type="evidence" value="ECO:0007669"/>
    <property type="project" value="InterPro"/>
</dbReference>
<comment type="cofactor">
    <cofactor evidence="1">
        <name>Cu(2+)</name>
        <dbReference type="ChEBI" id="CHEBI:29036"/>
    </cofactor>
</comment>
<dbReference type="PANTHER" id="PTHR22814">
    <property type="entry name" value="COPPER TRANSPORT PROTEIN ATOX1-RELATED"/>
    <property type="match status" value="1"/>
</dbReference>
<dbReference type="PANTHER" id="PTHR22814:SF287">
    <property type="entry name" value="COPPER TRANSPORT PROTEIN ATX1"/>
    <property type="match status" value="1"/>
</dbReference>
<comment type="similarity">
    <text evidence="2">Belongs to the CCS1 family.</text>
</comment>
<evidence type="ECO:0000256" key="4">
    <source>
        <dbReference type="ARBA" id="ARBA00022723"/>
    </source>
</evidence>
<keyword evidence="7" id="KW-1185">Reference proteome</keyword>
<keyword evidence="4" id="KW-0479">Metal-binding</keyword>
<dbReference type="SUPFAM" id="SSF55008">
    <property type="entry name" value="HMA, heavy metal-associated domain"/>
    <property type="match status" value="1"/>
</dbReference>
<dbReference type="InterPro" id="IPR036163">
    <property type="entry name" value="HMA_dom_sf"/>
</dbReference>
<feature type="domain" description="HMA" evidence="5">
    <location>
        <begin position="9"/>
        <end position="72"/>
    </location>
</feature>
<organism evidence="6 7">
    <name type="scientific">Pichia inconspicua</name>
    <dbReference type="NCBI Taxonomy" id="52247"/>
    <lineage>
        <taxon>Eukaryota</taxon>
        <taxon>Fungi</taxon>
        <taxon>Dikarya</taxon>
        <taxon>Ascomycota</taxon>
        <taxon>Saccharomycotina</taxon>
        <taxon>Pichiomycetes</taxon>
        <taxon>Pichiales</taxon>
        <taxon>Pichiaceae</taxon>
        <taxon>Pichia</taxon>
    </lineage>
</organism>
<dbReference type="Gene3D" id="2.60.40.200">
    <property type="entry name" value="Superoxide dismutase, copper/zinc binding domain"/>
    <property type="match status" value="1"/>
</dbReference>
<evidence type="ECO:0000259" key="5">
    <source>
        <dbReference type="PROSITE" id="PS50846"/>
    </source>
</evidence>
<dbReference type="Pfam" id="PF00403">
    <property type="entry name" value="HMA"/>
    <property type="match status" value="1"/>
</dbReference>
<dbReference type="SUPFAM" id="SSF49329">
    <property type="entry name" value="Cu,Zn superoxide dismutase-like"/>
    <property type="match status" value="1"/>
</dbReference>
<dbReference type="Proteomes" id="UP000307173">
    <property type="component" value="Unassembled WGS sequence"/>
</dbReference>
<evidence type="ECO:0000313" key="6">
    <source>
        <dbReference type="EMBL" id="TID18177.1"/>
    </source>
</evidence>
<accession>A0A4T0WXJ6</accession>
<dbReference type="InterPro" id="IPR006121">
    <property type="entry name" value="HMA_dom"/>
</dbReference>
<comment type="caution">
    <text evidence="6">The sequence shown here is derived from an EMBL/GenBank/DDBJ whole genome shotgun (WGS) entry which is preliminary data.</text>
</comment>
<dbReference type="CDD" id="cd00371">
    <property type="entry name" value="HMA"/>
    <property type="match status" value="1"/>
</dbReference>
<evidence type="ECO:0000256" key="2">
    <source>
        <dbReference type="ARBA" id="ARBA00010636"/>
    </source>
</evidence>
<dbReference type="STRING" id="52247.A0A4T0WXJ6"/>
<evidence type="ECO:0000256" key="3">
    <source>
        <dbReference type="ARBA" id="ARBA00016103"/>
    </source>
</evidence>
<protein>
    <recommendedName>
        <fullName evidence="3">Superoxide dismutase 1 copper chaperone</fullName>
    </recommendedName>
</protein>
<dbReference type="AlphaFoldDB" id="A0A4T0WXJ6"/>
<reference evidence="6 7" key="1">
    <citation type="journal article" date="2019" name="Front. Genet.">
        <title>Whole-Genome Sequencing of the Opportunistic Yeast Pathogen Candida inconspicua Uncovers Its Hybrid Origin.</title>
        <authorList>
            <person name="Mixao V."/>
            <person name="Hansen A.P."/>
            <person name="Saus E."/>
            <person name="Boekhout T."/>
            <person name="Lass-Florl C."/>
            <person name="Gabaldon T."/>
        </authorList>
    </citation>
    <scope>NUCLEOTIDE SEQUENCE [LARGE SCALE GENOMIC DNA]</scope>
    <source>
        <strain evidence="6 7">CBS 180</strain>
    </source>
</reference>
<dbReference type="OrthoDB" id="666972at2759"/>
<dbReference type="GO" id="GO:0046872">
    <property type="term" value="F:metal ion binding"/>
    <property type="evidence" value="ECO:0007669"/>
    <property type="project" value="UniProtKB-KW"/>
</dbReference>
<dbReference type="InterPro" id="IPR036423">
    <property type="entry name" value="SOD-like_Cu/Zn_dom_sf"/>
</dbReference>
<dbReference type="Gene3D" id="3.30.70.100">
    <property type="match status" value="1"/>
</dbReference>
<dbReference type="PROSITE" id="PS50846">
    <property type="entry name" value="HMA_2"/>
    <property type="match status" value="1"/>
</dbReference>